<reference evidence="1 2" key="1">
    <citation type="submission" date="2021-06" db="EMBL/GenBank/DDBJ databases">
        <title>Genome sequence of Babesia caballi.</title>
        <authorList>
            <person name="Yamagishi J."/>
            <person name="Kidaka T."/>
            <person name="Ochi A."/>
        </authorList>
    </citation>
    <scope>NUCLEOTIDE SEQUENCE [LARGE SCALE GENOMIC DNA]</scope>
    <source>
        <strain evidence="1">USDA-D6B2</strain>
    </source>
</reference>
<dbReference type="Proteomes" id="UP001497744">
    <property type="component" value="Unassembled WGS sequence"/>
</dbReference>
<dbReference type="EMBL" id="BPLF01000005">
    <property type="protein sequence ID" value="GIX65643.1"/>
    <property type="molecule type" value="Genomic_DNA"/>
</dbReference>
<dbReference type="RefSeq" id="XP_067717712.1">
    <property type="nucleotide sequence ID" value="XM_067861611.1"/>
</dbReference>
<comment type="caution">
    <text evidence="1">The sequence shown here is derived from an EMBL/GenBank/DDBJ whole genome shotgun (WGS) entry which is preliminary data.</text>
</comment>
<evidence type="ECO:0000313" key="1">
    <source>
        <dbReference type="EMBL" id="GIX65643.1"/>
    </source>
</evidence>
<dbReference type="GeneID" id="94197124"/>
<gene>
    <name evidence="1" type="ORF">BcabD6B2_50780</name>
</gene>
<accession>A0AAV4M0X7</accession>
<protein>
    <submittedName>
        <fullName evidence="1">Uracil permease</fullName>
    </submittedName>
</protein>
<sequence length="114" mass="12094">MNSDADDNFLKNLDKINKCDTVLNDILNVESITKEQKDLIQKAVSSRAQQYPPTKLFSIAYTYFVATDETSKSSDEGNAIAALATAGIIGAGGAAVPVTDFLDIASALATLFGM</sequence>
<dbReference type="AlphaFoldDB" id="A0AAV4M0X7"/>
<keyword evidence="2" id="KW-1185">Reference proteome</keyword>
<proteinExistence type="predicted"/>
<organism evidence="1 2">
    <name type="scientific">Babesia caballi</name>
    <dbReference type="NCBI Taxonomy" id="5871"/>
    <lineage>
        <taxon>Eukaryota</taxon>
        <taxon>Sar</taxon>
        <taxon>Alveolata</taxon>
        <taxon>Apicomplexa</taxon>
        <taxon>Aconoidasida</taxon>
        <taxon>Piroplasmida</taxon>
        <taxon>Babesiidae</taxon>
        <taxon>Babesia</taxon>
    </lineage>
</organism>
<evidence type="ECO:0000313" key="2">
    <source>
        <dbReference type="Proteomes" id="UP001497744"/>
    </source>
</evidence>
<name>A0AAV4M0X7_BABCB</name>